<gene>
    <name evidence="2" type="ORF">CDAR_52861</name>
</gene>
<organism evidence="2 3">
    <name type="scientific">Caerostris darwini</name>
    <dbReference type="NCBI Taxonomy" id="1538125"/>
    <lineage>
        <taxon>Eukaryota</taxon>
        <taxon>Metazoa</taxon>
        <taxon>Ecdysozoa</taxon>
        <taxon>Arthropoda</taxon>
        <taxon>Chelicerata</taxon>
        <taxon>Arachnida</taxon>
        <taxon>Araneae</taxon>
        <taxon>Araneomorphae</taxon>
        <taxon>Entelegynae</taxon>
        <taxon>Araneoidea</taxon>
        <taxon>Araneidae</taxon>
        <taxon>Caerostris</taxon>
    </lineage>
</organism>
<keyword evidence="3" id="KW-1185">Reference proteome</keyword>
<sequence>MLSAVLILTLVVAGCSDNSTDVPVTTISAVNITEIITIEDLTEFVDATSKFSVNINDTRSPRQQIAVVNDTRYTCGKENACGWKVYRNEGLNKVFEDFVIGPCDCLSNATCEYYRDDISITSYEYRCFSRNDTSTTSPEVLSTDASLQ</sequence>
<evidence type="ECO:0000313" key="3">
    <source>
        <dbReference type="Proteomes" id="UP001054837"/>
    </source>
</evidence>
<dbReference type="Proteomes" id="UP001054837">
    <property type="component" value="Unassembled WGS sequence"/>
</dbReference>
<evidence type="ECO:0000256" key="1">
    <source>
        <dbReference type="SAM" id="SignalP"/>
    </source>
</evidence>
<feature type="signal peptide" evidence="1">
    <location>
        <begin position="1"/>
        <end position="16"/>
    </location>
</feature>
<name>A0AAV4QU65_9ARAC</name>
<evidence type="ECO:0000313" key="2">
    <source>
        <dbReference type="EMBL" id="GIY11208.1"/>
    </source>
</evidence>
<proteinExistence type="predicted"/>
<dbReference type="AlphaFoldDB" id="A0AAV4QU65"/>
<feature type="chain" id="PRO_5043472793" evidence="1">
    <location>
        <begin position="17"/>
        <end position="148"/>
    </location>
</feature>
<accession>A0AAV4QU65</accession>
<reference evidence="2 3" key="1">
    <citation type="submission" date="2021-06" db="EMBL/GenBank/DDBJ databases">
        <title>Caerostris darwini draft genome.</title>
        <authorList>
            <person name="Kono N."/>
            <person name="Arakawa K."/>
        </authorList>
    </citation>
    <scope>NUCLEOTIDE SEQUENCE [LARGE SCALE GENOMIC DNA]</scope>
</reference>
<dbReference type="EMBL" id="BPLQ01004880">
    <property type="protein sequence ID" value="GIY11208.1"/>
    <property type="molecule type" value="Genomic_DNA"/>
</dbReference>
<protein>
    <submittedName>
        <fullName evidence="2">Uncharacterized protein</fullName>
    </submittedName>
</protein>
<comment type="caution">
    <text evidence="2">The sequence shown here is derived from an EMBL/GenBank/DDBJ whole genome shotgun (WGS) entry which is preliminary data.</text>
</comment>
<keyword evidence="1" id="KW-0732">Signal</keyword>